<dbReference type="GO" id="GO:0015031">
    <property type="term" value="P:protein transport"/>
    <property type="evidence" value="ECO:0007669"/>
    <property type="project" value="UniProtKB-KW"/>
</dbReference>
<dbReference type="PROSITE" id="PS01339">
    <property type="entry name" value="SURF4"/>
    <property type="match status" value="1"/>
</dbReference>
<keyword evidence="5" id="KW-0256">Endoplasmic reticulum</keyword>
<name>A0A1I8ER60_WUCBA</name>
<comment type="similarity">
    <text evidence="2">Belongs to the SURF4 family.</text>
</comment>
<evidence type="ECO:0000313" key="10">
    <source>
        <dbReference type="WBParaSite" id="maker-PairedContig_4251-snap-gene-0.5-mRNA-1"/>
    </source>
</evidence>
<feature type="transmembrane region" description="Helical" evidence="9">
    <location>
        <begin position="240"/>
        <end position="257"/>
    </location>
</feature>
<proteinExistence type="inferred from homology"/>
<evidence type="ECO:0008006" key="11">
    <source>
        <dbReference type="Google" id="ProtNLM"/>
    </source>
</evidence>
<dbReference type="GO" id="GO:0005793">
    <property type="term" value="C:endoplasmic reticulum-Golgi intermediate compartment"/>
    <property type="evidence" value="ECO:0007669"/>
    <property type="project" value="TreeGrafter"/>
</dbReference>
<keyword evidence="8 9" id="KW-0472">Membrane</keyword>
<sequence length="353" mass="40653">MCVKRVWWKALIFSDGKRYGTFAHRTTKPDEDYMALRIAESRKWKILKEEKEASYEINLVCSNFVQLLLILSGSIPKMDQFRTGGQREYLRAAEDAADDILRHTKHFLPHVARLCLISTFIEDGIRMWFQWNDQRQFMQDSWSCGWLLATFFVVFNFFGQIIPVVMVMIRKMAGIACILLASVVALQTIAYHILWDLKFLARNVAVGGGLLLLFAETQEENRSLFAGVPQVGDANRGKSAMLLTGRIFLIFMFLSLIHFEWNFVKLIEVVVGGALMTPVLVGYKTKLSAFVLVIWLFGLNLYLNAWWIVPADRFYRDFMKYDFFQTMSVIGGLLLLVAYGPGGVSVDDYKKRW</sequence>
<reference evidence="10" key="1">
    <citation type="submission" date="2016-11" db="UniProtKB">
        <authorList>
            <consortium name="WormBaseParasite"/>
        </authorList>
    </citation>
    <scope>IDENTIFICATION</scope>
    <source>
        <strain evidence="10">pt0022</strain>
    </source>
</reference>
<accession>A0A1I8ER60</accession>
<feature type="transmembrane region" description="Helical" evidence="9">
    <location>
        <begin position="263"/>
        <end position="283"/>
    </location>
</feature>
<keyword evidence="4 9" id="KW-0812">Transmembrane</keyword>
<evidence type="ECO:0000256" key="7">
    <source>
        <dbReference type="ARBA" id="ARBA00022989"/>
    </source>
</evidence>
<dbReference type="PANTHER" id="PTHR23427">
    <property type="entry name" value="SURFEIT LOCUS PROTEIN"/>
    <property type="match status" value="1"/>
</dbReference>
<feature type="transmembrane region" description="Helical" evidence="9">
    <location>
        <begin position="290"/>
        <end position="309"/>
    </location>
</feature>
<feature type="transmembrane region" description="Helical" evidence="9">
    <location>
        <begin position="173"/>
        <end position="193"/>
    </location>
</feature>
<keyword evidence="7 9" id="KW-1133">Transmembrane helix</keyword>
<keyword evidence="3" id="KW-0813">Transport</keyword>
<dbReference type="PANTHER" id="PTHR23427:SF1">
    <property type="entry name" value="SURFEIT LOCUS PROTEIN 4"/>
    <property type="match status" value="1"/>
</dbReference>
<dbReference type="GO" id="GO:0007030">
    <property type="term" value="P:Golgi organization"/>
    <property type="evidence" value="ECO:0007669"/>
    <property type="project" value="TreeGrafter"/>
</dbReference>
<dbReference type="STRING" id="6293.A0A1I8ER60"/>
<dbReference type="AlphaFoldDB" id="A0A1I8ER60"/>
<feature type="transmembrane region" description="Helical" evidence="9">
    <location>
        <begin position="145"/>
        <end position="166"/>
    </location>
</feature>
<dbReference type="InterPro" id="IPR045214">
    <property type="entry name" value="Surf1/Surf4"/>
</dbReference>
<evidence type="ECO:0000256" key="4">
    <source>
        <dbReference type="ARBA" id="ARBA00022692"/>
    </source>
</evidence>
<comment type="subcellular location">
    <subcellularLocation>
        <location evidence="1">Endoplasmic reticulum membrane</location>
        <topology evidence="1">Multi-pass membrane protein</topology>
    </subcellularLocation>
</comment>
<organism evidence="10">
    <name type="scientific">Wuchereria bancrofti</name>
    <dbReference type="NCBI Taxonomy" id="6293"/>
    <lineage>
        <taxon>Eukaryota</taxon>
        <taxon>Metazoa</taxon>
        <taxon>Ecdysozoa</taxon>
        <taxon>Nematoda</taxon>
        <taxon>Chromadorea</taxon>
        <taxon>Rhabditida</taxon>
        <taxon>Spirurina</taxon>
        <taxon>Spiruromorpha</taxon>
        <taxon>Filarioidea</taxon>
        <taxon>Onchocercidae</taxon>
        <taxon>Wuchereria</taxon>
    </lineage>
</organism>
<keyword evidence="6" id="KW-0653">Protein transport</keyword>
<feature type="transmembrane region" description="Helical" evidence="9">
    <location>
        <begin position="329"/>
        <end position="346"/>
    </location>
</feature>
<evidence type="ECO:0000256" key="9">
    <source>
        <dbReference type="SAM" id="Phobius"/>
    </source>
</evidence>
<dbReference type="WBParaSite" id="maker-PairedContig_4251-snap-gene-0.5-mRNA-1">
    <property type="protein sequence ID" value="maker-PairedContig_4251-snap-gene-0.5-mRNA-1"/>
    <property type="gene ID" value="maker-PairedContig_4251-snap-gene-0.5"/>
</dbReference>
<evidence type="ECO:0000256" key="5">
    <source>
        <dbReference type="ARBA" id="ARBA00022824"/>
    </source>
</evidence>
<evidence type="ECO:0000256" key="3">
    <source>
        <dbReference type="ARBA" id="ARBA00022448"/>
    </source>
</evidence>
<dbReference type="Pfam" id="PF02077">
    <property type="entry name" value="SURF4"/>
    <property type="match status" value="1"/>
</dbReference>
<protein>
    <recommendedName>
        <fullName evidence="11">Surfeit locus protein 4</fullName>
    </recommendedName>
</protein>
<evidence type="ECO:0000256" key="8">
    <source>
        <dbReference type="ARBA" id="ARBA00023136"/>
    </source>
</evidence>
<evidence type="ECO:0000256" key="1">
    <source>
        <dbReference type="ARBA" id="ARBA00004477"/>
    </source>
</evidence>
<dbReference type="InterPro" id="IPR002995">
    <property type="entry name" value="Surf4"/>
</dbReference>
<evidence type="ECO:0000256" key="2">
    <source>
        <dbReference type="ARBA" id="ARBA00006945"/>
    </source>
</evidence>
<evidence type="ECO:0000256" key="6">
    <source>
        <dbReference type="ARBA" id="ARBA00022927"/>
    </source>
</evidence>
<dbReference type="GO" id="GO:0005789">
    <property type="term" value="C:endoplasmic reticulum membrane"/>
    <property type="evidence" value="ECO:0007669"/>
    <property type="project" value="UniProtKB-SubCell"/>
</dbReference>